<dbReference type="AlphaFoldDB" id="A0A5C7AL47"/>
<evidence type="ECO:0000256" key="2">
    <source>
        <dbReference type="SAM" id="SignalP"/>
    </source>
</evidence>
<evidence type="ECO:0008006" key="5">
    <source>
        <dbReference type="Google" id="ProtNLM"/>
    </source>
</evidence>
<evidence type="ECO:0000313" key="3">
    <source>
        <dbReference type="EMBL" id="TXE09087.1"/>
    </source>
</evidence>
<dbReference type="PROSITE" id="PS51257">
    <property type="entry name" value="PROKAR_LIPOPROTEIN"/>
    <property type="match status" value="1"/>
</dbReference>
<dbReference type="OrthoDB" id="678322at2"/>
<keyword evidence="1" id="KW-0812">Transmembrane</keyword>
<accession>A0A5C7AL47</accession>
<organism evidence="3 4">
    <name type="scientific">Gelidibacter salicanalis</name>
    <dbReference type="NCBI Taxonomy" id="291193"/>
    <lineage>
        <taxon>Bacteria</taxon>
        <taxon>Pseudomonadati</taxon>
        <taxon>Bacteroidota</taxon>
        <taxon>Flavobacteriia</taxon>
        <taxon>Flavobacteriales</taxon>
        <taxon>Flavobacteriaceae</taxon>
        <taxon>Gelidibacter</taxon>
    </lineage>
</organism>
<feature type="transmembrane region" description="Helical" evidence="1">
    <location>
        <begin position="46"/>
        <end position="66"/>
    </location>
</feature>
<keyword evidence="1" id="KW-1133">Transmembrane helix</keyword>
<feature type="chain" id="PRO_5022930188" description="CcmD family protein" evidence="2">
    <location>
        <begin position="20"/>
        <end position="89"/>
    </location>
</feature>
<keyword evidence="1" id="KW-0472">Membrane</keyword>
<dbReference type="Proteomes" id="UP000321734">
    <property type="component" value="Unassembled WGS sequence"/>
</dbReference>
<proteinExistence type="predicted"/>
<evidence type="ECO:0000256" key="1">
    <source>
        <dbReference type="SAM" id="Phobius"/>
    </source>
</evidence>
<dbReference type="RefSeq" id="WP_146890290.1">
    <property type="nucleotide sequence ID" value="NZ_VORX01000002.1"/>
</dbReference>
<feature type="signal peptide" evidence="2">
    <location>
        <begin position="1"/>
        <end position="19"/>
    </location>
</feature>
<comment type="caution">
    <text evidence="3">The sequence shown here is derived from an EMBL/GenBank/DDBJ whole genome shotgun (WGS) entry which is preliminary data.</text>
</comment>
<name>A0A5C7AL47_9FLAO</name>
<dbReference type="EMBL" id="VORX01000002">
    <property type="protein sequence ID" value="TXE09087.1"/>
    <property type="molecule type" value="Genomic_DNA"/>
</dbReference>
<keyword evidence="2" id="KW-0732">Signal</keyword>
<protein>
    <recommendedName>
        <fullName evidence="5">CcmD family protein</fullName>
    </recommendedName>
</protein>
<evidence type="ECO:0000313" key="4">
    <source>
        <dbReference type="Proteomes" id="UP000321734"/>
    </source>
</evidence>
<reference evidence="3 4" key="1">
    <citation type="submission" date="2019-08" db="EMBL/GenBank/DDBJ databases">
        <title>Genome sequence of Gelidibacter salicanalis IC162T.</title>
        <authorList>
            <person name="Bowman J.P."/>
        </authorList>
    </citation>
    <scope>NUCLEOTIDE SEQUENCE [LARGE SCALE GENOMIC DNA]</scope>
    <source>
        <strain evidence="3 4">IC162</strain>
    </source>
</reference>
<keyword evidence="4" id="KW-1185">Reference proteome</keyword>
<gene>
    <name evidence="3" type="ORF">ES711_03905</name>
</gene>
<sequence>MKKGALIFVWLFFLGQAMAVACDVCEKDQPKGFENITHGAGPSGDFDYYIIWGAIIIVGFTLFYSLKYLIRPKENDPDHIKNIVRNEGF</sequence>